<accession>A0A380NGR5</accession>
<dbReference type="PROSITE" id="PS51746">
    <property type="entry name" value="PPM_2"/>
    <property type="match status" value="1"/>
</dbReference>
<dbReference type="GO" id="GO:0004722">
    <property type="term" value="F:protein serine/threonine phosphatase activity"/>
    <property type="evidence" value="ECO:0007669"/>
    <property type="project" value="UniProtKB-EC"/>
</dbReference>
<dbReference type="SMART" id="SM00332">
    <property type="entry name" value="PP2Cc"/>
    <property type="match status" value="1"/>
</dbReference>
<dbReference type="Proteomes" id="UP000255367">
    <property type="component" value="Unassembled WGS sequence"/>
</dbReference>
<dbReference type="EC" id="3.1.3.16" evidence="2"/>
<proteinExistence type="predicted"/>
<dbReference type="AlphaFoldDB" id="A0A380NGR5"/>
<dbReference type="NCBIfam" id="NF033484">
    <property type="entry name" value="Stp1_PP2C_phos"/>
    <property type="match status" value="1"/>
</dbReference>
<keyword evidence="3" id="KW-1185">Reference proteome</keyword>
<gene>
    <name evidence="2" type="primary">stp</name>
    <name evidence="2" type="ORF">NCTC12020_00370</name>
</gene>
<reference evidence="2 3" key="1">
    <citation type="submission" date="2018-06" db="EMBL/GenBank/DDBJ databases">
        <authorList>
            <consortium name="Pathogen Informatics"/>
            <person name="Doyle S."/>
        </authorList>
    </citation>
    <scope>NUCLEOTIDE SEQUENCE [LARGE SCALE GENOMIC DNA]</scope>
    <source>
        <strain evidence="2 3">NCTC12020</strain>
    </source>
</reference>
<dbReference type="RefSeq" id="WP_115309623.1">
    <property type="nucleotide sequence ID" value="NZ_UHIO01000001.1"/>
</dbReference>
<dbReference type="InterPro" id="IPR001932">
    <property type="entry name" value="PPM-type_phosphatase-like_dom"/>
</dbReference>
<dbReference type="PANTHER" id="PTHR13832">
    <property type="entry name" value="PROTEIN PHOSPHATASE 2C"/>
    <property type="match status" value="1"/>
</dbReference>
<keyword evidence="2" id="KW-0378">Hydrolase</keyword>
<feature type="domain" description="PPM-type phosphatase" evidence="1">
    <location>
        <begin position="3"/>
        <end position="232"/>
    </location>
</feature>
<dbReference type="Pfam" id="PF00481">
    <property type="entry name" value="PP2C"/>
    <property type="match status" value="1"/>
</dbReference>
<dbReference type="SUPFAM" id="SSF81606">
    <property type="entry name" value="PP2C-like"/>
    <property type="match status" value="1"/>
</dbReference>
<dbReference type="EMBL" id="UHIO01000001">
    <property type="protein sequence ID" value="SUP40713.1"/>
    <property type="molecule type" value="Genomic_DNA"/>
</dbReference>
<dbReference type="CDD" id="cd00143">
    <property type="entry name" value="PP2Cc"/>
    <property type="match status" value="1"/>
</dbReference>
<dbReference type="InterPro" id="IPR015655">
    <property type="entry name" value="PP2C"/>
</dbReference>
<organism evidence="2 3">
    <name type="scientific">Veillonella criceti</name>
    <dbReference type="NCBI Taxonomy" id="103891"/>
    <lineage>
        <taxon>Bacteria</taxon>
        <taxon>Bacillati</taxon>
        <taxon>Bacillota</taxon>
        <taxon>Negativicutes</taxon>
        <taxon>Veillonellales</taxon>
        <taxon>Veillonellaceae</taxon>
        <taxon>Veillonella</taxon>
    </lineage>
</organism>
<dbReference type="OrthoDB" id="9801841at2"/>
<dbReference type="SMART" id="SM00331">
    <property type="entry name" value="PP2C_SIG"/>
    <property type="match status" value="1"/>
</dbReference>
<evidence type="ECO:0000313" key="3">
    <source>
        <dbReference type="Proteomes" id="UP000255367"/>
    </source>
</evidence>
<dbReference type="PANTHER" id="PTHR13832:SF827">
    <property type="entry name" value="PROTEIN PHOSPHATASE 1L"/>
    <property type="match status" value="1"/>
</dbReference>
<evidence type="ECO:0000313" key="2">
    <source>
        <dbReference type="EMBL" id="SUP40713.1"/>
    </source>
</evidence>
<sequence>MKSIGMSKIGLVRQRNEDRFYIGDSFCIVTDGMGGYKGGEIASTMVVDTIAADMQNWQTVSVDALRQAVAKANTAVFERVQATPALEGMGTTAVVAYVEGTTLYWANVGDSRLYVFHEGQLTQISTDHSMVQALYDAGELAADDMLQHPQRNVLTRAVGVGPVVDIDGGAKELASGDRILLCSDGLTGYIEEAVIEEAFRKEAKDDRLVEDLMTLVYDHGARDNVTIVIGTID</sequence>
<protein>
    <submittedName>
        <fullName evidence="2">Serine/threonine phosphatase stp</fullName>
        <ecNumber evidence="2">3.1.3.16</ecNumber>
    </submittedName>
</protein>
<name>A0A380NGR5_9FIRM</name>
<dbReference type="InterPro" id="IPR036457">
    <property type="entry name" value="PPM-type-like_dom_sf"/>
</dbReference>
<evidence type="ECO:0000259" key="1">
    <source>
        <dbReference type="PROSITE" id="PS51746"/>
    </source>
</evidence>
<dbReference type="Gene3D" id="3.60.40.10">
    <property type="entry name" value="PPM-type phosphatase domain"/>
    <property type="match status" value="1"/>
</dbReference>